<dbReference type="PATRIC" id="fig|1279009.4.peg.2617"/>
<dbReference type="InterPro" id="IPR045659">
    <property type="entry name" value="LptD_2"/>
</dbReference>
<gene>
    <name evidence="4" type="ORF">ADICEAN_02581</name>
</gene>
<feature type="region of interest" description="Disordered" evidence="1">
    <location>
        <begin position="772"/>
        <end position="805"/>
    </location>
</feature>
<dbReference type="AlphaFoldDB" id="M7N4R8"/>
<proteinExistence type="predicted"/>
<sequence>MNFSQNLKAQVSRKYALLLVILCAFSFSLQAQEVPARERDLPSLPTQQQDTLSTPSSQDSLQISLPQSAKARGDIETTIKYNAKDSIIFDALNRIVYLYGGAVITYGDIKLEAARITIDWTSSTLAAVGVTDSLGKDVGKPVFTQGAETYVTDNIRYNFKTRKALIKGVVTQQEEAYIHGDFVKRDANNHLHIKGARYTTCNLEHPHFYIQAEKLKMMPNDKIVAGPFHLKIADISTPLGFVFGMFPVPRKRVSGVIIPSYGEENRRGFFLRDGGYYFAINDYLDLAVTGEAYTKGSRGFQIASNYRKRYQYAGNFSLRYNRQNQGEEGEENISKDFWVSWSHNPQTKGASRFSASVNAGTSSFTNNNPSLNNFERNLNQQFSSNISYSNSLPGTPFNLSARASLVQDVVRNTADLLLPEVGLTMQRQYPAQWFGRTGRSWWEQINFSYTGTATNRISNRAQATSISGFRIAGAPTDLQPEPIPLNAENIGTLFRRANNGVRHAIPVSTSLNLLKHFTLTPSFNYQEVWNFRELRYTDFDAERGGIGVDTVSGFSRASSWNLNAGLNTKFYGMFYFNKRNPTPKVQAIRHMVIPTVGFSYAPDFGDARYGTYQNVVVGRDPAGNIIERQLSIYQGFAYDAPQAGRQGSITFGVSNNFEMKVREKGDTATTYKKVPLLERLNFSTSYNLLRDSLKLAPISISGNTSLFNNLITINFGGQLNPYLYRIDSTFRNRQEELQIVQSQVDKLAIANGRGLGRLEQVNVGLSTNLSSAGLKGDTRSQSQAANTAASRRGLDDPLGEGEAMGEDLGQEGLAYRYMDPSQYVDFTLPWTLRLSYTLSYQKRGYQPTTIVQSANFSGDLKVTEKWKVGYTSGYDFTNHEFTATRLSIFRDLHCWQMNVNWVPFGRFQSFSVDIRVKSAVLQDLKLSRRRSFWDQ</sequence>
<evidence type="ECO:0000256" key="1">
    <source>
        <dbReference type="SAM" id="MobiDB-lite"/>
    </source>
</evidence>
<feature type="compositionally biased region" description="Polar residues" evidence="1">
    <location>
        <begin position="779"/>
        <end position="789"/>
    </location>
</feature>
<feature type="signal peptide" evidence="2">
    <location>
        <begin position="1"/>
        <end position="31"/>
    </location>
</feature>
<evidence type="ECO:0000256" key="2">
    <source>
        <dbReference type="SAM" id="SignalP"/>
    </source>
</evidence>
<dbReference type="PANTHER" id="PTHR30189:SF1">
    <property type="entry name" value="LPS-ASSEMBLY PROTEIN LPTD"/>
    <property type="match status" value="1"/>
</dbReference>
<dbReference type="Pfam" id="PF19838">
    <property type="entry name" value="LptD_2"/>
    <property type="match status" value="1"/>
</dbReference>
<feature type="domain" description="LPS-assembly protein LptD central" evidence="3">
    <location>
        <begin position="223"/>
        <end position="722"/>
    </location>
</feature>
<feature type="region of interest" description="Disordered" evidence="1">
    <location>
        <begin position="38"/>
        <end position="61"/>
    </location>
</feature>
<keyword evidence="2" id="KW-0732">Signal</keyword>
<dbReference type="eggNOG" id="COG1452">
    <property type="taxonomic scope" value="Bacteria"/>
</dbReference>
<accession>M7N4R8</accession>
<name>M7N4R8_9BACT</name>
<protein>
    <submittedName>
        <fullName evidence="4">Organic solvent tolerance protein OstA</fullName>
    </submittedName>
</protein>
<dbReference type="InterPro" id="IPR050218">
    <property type="entry name" value="LptD"/>
</dbReference>
<keyword evidence="5" id="KW-1185">Reference proteome</keyword>
<evidence type="ECO:0000313" key="4">
    <source>
        <dbReference type="EMBL" id="EMR02272.1"/>
    </source>
</evidence>
<feature type="chain" id="PRO_5004082061" evidence="2">
    <location>
        <begin position="32"/>
        <end position="935"/>
    </location>
</feature>
<dbReference type="GO" id="GO:1990351">
    <property type="term" value="C:transporter complex"/>
    <property type="evidence" value="ECO:0007669"/>
    <property type="project" value="TreeGrafter"/>
</dbReference>
<comment type="caution">
    <text evidence="4">The sequence shown here is derived from an EMBL/GenBank/DDBJ whole genome shotgun (WGS) entry which is preliminary data.</text>
</comment>
<reference evidence="4 5" key="1">
    <citation type="journal article" date="2013" name="Genome Announc.">
        <title>Draft Genome Sequence of Cesiribacter andamanensis Strain AMV16T, Isolated from a Soil Sample from a Mud Volcano in the Andaman Islands, India.</title>
        <authorList>
            <person name="Shivaji S."/>
            <person name="Ara S."/>
            <person name="Begum Z."/>
            <person name="Srinivas T.N."/>
            <person name="Singh A."/>
            <person name="Kumar Pinnaka A."/>
        </authorList>
    </citation>
    <scope>NUCLEOTIDE SEQUENCE [LARGE SCALE GENOMIC DNA]</scope>
    <source>
        <strain evidence="4 5">AMV16</strain>
    </source>
</reference>
<dbReference type="STRING" id="1279009.ADICEAN_02581"/>
<evidence type="ECO:0000259" key="3">
    <source>
        <dbReference type="Pfam" id="PF19838"/>
    </source>
</evidence>
<dbReference type="PANTHER" id="PTHR30189">
    <property type="entry name" value="LPS-ASSEMBLY PROTEIN"/>
    <property type="match status" value="1"/>
</dbReference>
<evidence type="ECO:0000313" key="5">
    <source>
        <dbReference type="Proteomes" id="UP000011910"/>
    </source>
</evidence>
<organism evidence="4 5">
    <name type="scientific">Cesiribacter andamanensis AMV16</name>
    <dbReference type="NCBI Taxonomy" id="1279009"/>
    <lineage>
        <taxon>Bacteria</taxon>
        <taxon>Pseudomonadati</taxon>
        <taxon>Bacteroidota</taxon>
        <taxon>Cytophagia</taxon>
        <taxon>Cytophagales</taxon>
        <taxon>Cesiribacteraceae</taxon>
        <taxon>Cesiribacter</taxon>
    </lineage>
</organism>
<feature type="compositionally biased region" description="Polar residues" evidence="1">
    <location>
        <begin position="44"/>
        <end position="61"/>
    </location>
</feature>
<dbReference type="Proteomes" id="UP000011910">
    <property type="component" value="Unassembled WGS sequence"/>
</dbReference>
<dbReference type="EMBL" id="AODQ01000065">
    <property type="protein sequence ID" value="EMR02272.1"/>
    <property type="molecule type" value="Genomic_DNA"/>
</dbReference>
<dbReference type="GO" id="GO:0009279">
    <property type="term" value="C:cell outer membrane"/>
    <property type="evidence" value="ECO:0007669"/>
    <property type="project" value="TreeGrafter"/>
</dbReference>